<proteinExistence type="predicted"/>
<reference evidence="1 2" key="1">
    <citation type="submission" date="2024-02" db="EMBL/GenBank/DDBJ databases">
        <title>Deinococcus caeni NBRC 101312.</title>
        <authorList>
            <person name="Ichikawa N."/>
            <person name="Katano-Makiyama Y."/>
            <person name="Hidaka K."/>
        </authorList>
    </citation>
    <scope>NUCLEOTIDE SEQUENCE [LARGE SCALE GENOMIC DNA]</scope>
    <source>
        <strain evidence="1 2">NBRC 101312</strain>
    </source>
</reference>
<comment type="caution">
    <text evidence="1">The sequence shown here is derived from an EMBL/GenBank/DDBJ whole genome shotgun (WGS) entry which is preliminary data.</text>
</comment>
<evidence type="ECO:0000313" key="2">
    <source>
        <dbReference type="Proteomes" id="UP001423409"/>
    </source>
</evidence>
<organism evidence="1 2">
    <name type="scientific">Deinococcus caeni</name>
    <dbReference type="NCBI Taxonomy" id="569127"/>
    <lineage>
        <taxon>Bacteria</taxon>
        <taxon>Thermotogati</taxon>
        <taxon>Deinococcota</taxon>
        <taxon>Deinococci</taxon>
        <taxon>Deinococcales</taxon>
        <taxon>Deinococcaceae</taxon>
        <taxon>Deinococcus</taxon>
    </lineage>
</organism>
<evidence type="ECO:0000313" key="1">
    <source>
        <dbReference type="EMBL" id="GAA5438877.1"/>
    </source>
</evidence>
<accession>A0ABP9U969</accession>
<keyword evidence="2" id="KW-1185">Reference proteome</keyword>
<sequence>MIKNALRSIRFSFFIAPDSFYISERRSVFQMLTSEQPDERTENPKTQSIIEQGTLEGLTLTVSSDSGRFDINLEHENPIIAQISSIDQAVQIGNRIISSIKGFIDNVTVIRYAIVFGFYDEITSKQEGYQALTELLGVNLDINTASDFMMRVNYPHIINGFKSNVVSTWSIGALTTLSFASNNPEILSQNSTKYFRNLEVDINTIPQDISVKTFDHIFSLIEQYCQIAFSVSERGPNGHIKA</sequence>
<protein>
    <submittedName>
        <fullName evidence="1">Uncharacterized protein</fullName>
    </submittedName>
</protein>
<dbReference type="EMBL" id="BAABQU010000003">
    <property type="protein sequence ID" value="GAA5438877.1"/>
    <property type="molecule type" value="Genomic_DNA"/>
</dbReference>
<name>A0ABP9U969_9DEIO</name>
<dbReference type="Proteomes" id="UP001423409">
    <property type="component" value="Unassembled WGS sequence"/>
</dbReference>
<gene>
    <name evidence="1" type="ORF">Dcae01_00370</name>
</gene>